<evidence type="ECO:0000259" key="7">
    <source>
        <dbReference type="PROSITE" id="PS50016"/>
    </source>
</evidence>
<dbReference type="InterPro" id="IPR019786">
    <property type="entry name" value="Zinc_finger_PHD-type_CS"/>
</dbReference>
<keyword evidence="11" id="KW-1185">Reference proteome</keyword>
<dbReference type="Pfam" id="PF00856">
    <property type="entry name" value="SET"/>
    <property type="match status" value="1"/>
</dbReference>
<dbReference type="SUPFAM" id="SSF82199">
    <property type="entry name" value="SET domain"/>
    <property type="match status" value="1"/>
</dbReference>
<dbReference type="CDD" id="cd15495">
    <property type="entry name" value="PHD_ATX3_4_5_like"/>
    <property type="match status" value="1"/>
</dbReference>
<dbReference type="Gene3D" id="2.30.30.140">
    <property type="match status" value="1"/>
</dbReference>
<reference evidence="10" key="2">
    <citation type="submission" date="2023-05" db="EMBL/GenBank/DDBJ databases">
        <authorList>
            <person name="Schelkunov M.I."/>
        </authorList>
    </citation>
    <scope>NUCLEOTIDE SEQUENCE</scope>
    <source>
        <strain evidence="10">Hsosn_3</strain>
        <tissue evidence="10">Leaf</tissue>
    </source>
</reference>
<dbReference type="InterPro" id="IPR019787">
    <property type="entry name" value="Znf_PHD-finger"/>
</dbReference>
<gene>
    <name evidence="10" type="ORF">POM88_030194</name>
</gene>
<dbReference type="Gene3D" id="2.170.270.10">
    <property type="entry name" value="SET domain"/>
    <property type="match status" value="1"/>
</dbReference>
<feature type="domain" description="PHD-type" evidence="7">
    <location>
        <begin position="229"/>
        <end position="282"/>
    </location>
</feature>
<dbReference type="Pfam" id="PF00855">
    <property type="entry name" value="PWWP"/>
    <property type="match status" value="1"/>
</dbReference>
<dbReference type="InterPro" id="IPR034732">
    <property type="entry name" value="EPHD"/>
</dbReference>
<dbReference type="AlphaFoldDB" id="A0AAD8HVI7"/>
<dbReference type="SMART" id="SM00317">
    <property type="entry name" value="SET"/>
    <property type="match status" value="1"/>
</dbReference>
<organism evidence="10 11">
    <name type="scientific">Heracleum sosnowskyi</name>
    <dbReference type="NCBI Taxonomy" id="360622"/>
    <lineage>
        <taxon>Eukaryota</taxon>
        <taxon>Viridiplantae</taxon>
        <taxon>Streptophyta</taxon>
        <taxon>Embryophyta</taxon>
        <taxon>Tracheophyta</taxon>
        <taxon>Spermatophyta</taxon>
        <taxon>Magnoliopsida</taxon>
        <taxon>eudicotyledons</taxon>
        <taxon>Gunneridae</taxon>
        <taxon>Pentapetalae</taxon>
        <taxon>asterids</taxon>
        <taxon>campanulids</taxon>
        <taxon>Apiales</taxon>
        <taxon>Apiaceae</taxon>
        <taxon>Apioideae</taxon>
        <taxon>apioid superclade</taxon>
        <taxon>Tordylieae</taxon>
        <taxon>Tordyliinae</taxon>
        <taxon>Heracleum</taxon>
    </lineage>
</organism>
<dbReference type="PROSITE" id="PS50016">
    <property type="entry name" value="ZF_PHD_2"/>
    <property type="match status" value="2"/>
</dbReference>
<reference evidence="10" key="1">
    <citation type="submission" date="2023-02" db="EMBL/GenBank/DDBJ databases">
        <title>Genome of toxic invasive species Heracleum sosnowskyi carries increased number of genes despite the absence of recent whole-genome duplications.</title>
        <authorList>
            <person name="Schelkunov M."/>
            <person name="Shtratnikova V."/>
            <person name="Makarenko M."/>
            <person name="Klepikova A."/>
            <person name="Omelchenko D."/>
            <person name="Novikova G."/>
            <person name="Obukhova E."/>
            <person name="Bogdanov V."/>
            <person name="Penin A."/>
            <person name="Logacheva M."/>
        </authorList>
    </citation>
    <scope>NUCLEOTIDE SEQUENCE</scope>
    <source>
        <strain evidence="10">Hsosn_3</strain>
        <tissue evidence="10">Leaf</tissue>
    </source>
</reference>
<dbReference type="PROSITE" id="PS50280">
    <property type="entry name" value="SET"/>
    <property type="match status" value="1"/>
</dbReference>
<keyword evidence="3" id="KW-0862">Zinc</keyword>
<evidence type="ECO:0000259" key="9">
    <source>
        <dbReference type="PROSITE" id="PS51805"/>
    </source>
</evidence>
<dbReference type="InterPro" id="IPR000313">
    <property type="entry name" value="PWWP_dom"/>
</dbReference>
<dbReference type="Pfam" id="PF00628">
    <property type="entry name" value="PHD"/>
    <property type="match status" value="1"/>
</dbReference>
<name>A0AAD8HVI7_9APIA</name>
<feature type="domain" description="PHD-type" evidence="9">
    <location>
        <begin position="458"/>
        <end position="573"/>
    </location>
</feature>
<evidence type="ECO:0000256" key="6">
    <source>
        <dbReference type="PROSITE-ProRule" id="PRU00146"/>
    </source>
</evidence>
<dbReference type="PROSITE" id="PS01359">
    <property type="entry name" value="ZF_PHD_1"/>
    <property type="match status" value="1"/>
</dbReference>
<dbReference type="InterPro" id="IPR011011">
    <property type="entry name" value="Znf_FYVE_PHD"/>
</dbReference>
<dbReference type="GO" id="GO:0006325">
    <property type="term" value="P:chromatin organization"/>
    <property type="evidence" value="ECO:0007669"/>
    <property type="project" value="UniProtKB-KW"/>
</dbReference>
<dbReference type="FunFam" id="3.30.40.10:FF:000464">
    <property type="entry name" value="Histone-lysine N-methyltransferase"/>
    <property type="match status" value="1"/>
</dbReference>
<keyword evidence="4" id="KW-0156">Chromatin regulator</keyword>
<dbReference type="CDD" id="cd15517">
    <property type="entry name" value="PHD_TCF19_like"/>
    <property type="match status" value="1"/>
</dbReference>
<comment type="caution">
    <text evidence="10">The sequence shown here is derived from an EMBL/GenBank/DDBJ whole genome shotgun (WGS) entry which is preliminary data.</text>
</comment>
<dbReference type="GO" id="GO:0048188">
    <property type="term" value="C:Set1C/COMPASS complex"/>
    <property type="evidence" value="ECO:0007669"/>
    <property type="project" value="UniProtKB-ARBA"/>
</dbReference>
<dbReference type="GO" id="GO:0006357">
    <property type="term" value="P:regulation of transcription by RNA polymerase II"/>
    <property type="evidence" value="ECO:0007669"/>
    <property type="project" value="TreeGrafter"/>
</dbReference>
<evidence type="ECO:0000256" key="4">
    <source>
        <dbReference type="ARBA" id="ARBA00022853"/>
    </source>
</evidence>
<dbReference type="PANTHER" id="PTHR13793:SF92">
    <property type="entry name" value="HISTONE-LYSINE N-METHYLTRANSFERASE ATX3"/>
    <property type="match status" value="1"/>
</dbReference>
<dbReference type="InterPro" id="IPR001214">
    <property type="entry name" value="SET_dom"/>
</dbReference>
<accession>A0AAD8HVI7</accession>
<sequence length="842" mass="95197">MYQNDCGRKKGRKRVESDDLDDIRCDLSLSLVNCDDQLVMALNKSVEEKERKDKKAEKMDFYRPENFEVGDVVWAKYSRNAIAWPAVVIDPLNDAPESVLDSCPPNTTCVMFFGYSKKGIREYGWIRQRLIYPYAAYLDRFQRKVPSSSSQSTDFLKAVEEAILYDFGCNGACDVVGHKPNHDSTASRHFDKARLDTTKFVLFCPSYVDIGNSSLIVFLECQSFLCKSKQYCWICKKIWHQSNSGNWIRCDGCGVWVHAECAKVSDNSLKEDDYCCPKCEANSNCETSASQRLAMDVGQAKVPGQISVICTGMEGIYYPALHLVQCKCGSCGTHKSKLCEWERHTGSRSKKWKVSVKVKDSMLPLGKWMSGHNLQGVNSSGLSKQQLITFLQEKYKPVSSKWSLGRCAVCRQFEDYDDNKIIICKRCQIAVHQECYGVSSDEYSASWVCRACEKQEPERECCLCPIKGGALKPTDVDTLWVHVTCAWFCPEVHFPDRHKMEPAVGILKIPLDSFVKACSLCKQIHGSCIQCCKCKASFHAMCALQAGFHMEICSSEKRGKQIDKFLSCCSFHRGPTMENGIIDEETLCIPNFNQSKNDVQSFRDLTLAPCGRNEYPNSSKTGTSETESAARCCLLELSKNKKIGIEPRFHRLMGPTHHSLDAIDCLTDFREDIFSTLAKRLNHLKDTENKRVCFGKSGIHGWGLFARRRIQEGDTVIEYRGEQVRGRVADLRESRYRLEGKDCYFMRTGEEIIDATVKGNIARLINHSCMPNCFSRIISVGGVDNKIILVAKTNISTGDELTLCYSFSEDEQAESKVPCLCGTPNYSRRFPFKSKISNVRKL</sequence>
<dbReference type="InterPro" id="IPR013083">
    <property type="entry name" value="Znf_RING/FYVE/PHD"/>
</dbReference>
<dbReference type="InterPro" id="IPR050701">
    <property type="entry name" value="Histone_Mod_Regulator"/>
</dbReference>
<dbReference type="GO" id="GO:0008270">
    <property type="term" value="F:zinc ion binding"/>
    <property type="evidence" value="ECO:0007669"/>
    <property type="project" value="UniProtKB-KW"/>
</dbReference>
<dbReference type="PANTHER" id="PTHR13793">
    <property type="entry name" value="PHD FINGER PROTEINS"/>
    <property type="match status" value="1"/>
</dbReference>
<evidence type="ECO:0000256" key="5">
    <source>
        <dbReference type="ARBA" id="ARBA00023242"/>
    </source>
</evidence>
<evidence type="ECO:0000256" key="2">
    <source>
        <dbReference type="ARBA" id="ARBA00022771"/>
    </source>
</evidence>
<feature type="domain" description="PHD-type" evidence="7">
    <location>
        <begin position="404"/>
        <end position="455"/>
    </location>
</feature>
<dbReference type="InterPro" id="IPR046341">
    <property type="entry name" value="SET_dom_sf"/>
</dbReference>
<dbReference type="EMBL" id="JAUIZM010000007">
    <property type="protein sequence ID" value="KAK1374001.1"/>
    <property type="molecule type" value="Genomic_DNA"/>
</dbReference>
<dbReference type="PROSITE" id="PS51805">
    <property type="entry name" value="EPHD"/>
    <property type="match status" value="1"/>
</dbReference>
<proteinExistence type="predicted"/>
<keyword evidence="5" id="KW-0539">Nucleus</keyword>
<evidence type="ECO:0000256" key="3">
    <source>
        <dbReference type="ARBA" id="ARBA00022833"/>
    </source>
</evidence>
<dbReference type="InterPro" id="IPR042011">
    <property type="entry name" value="ATX3/4/5_PHD"/>
</dbReference>
<evidence type="ECO:0000313" key="11">
    <source>
        <dbReference type="Proteomes" id="UP001237642"/>
    </source>
</evidence>
<dbReference type="Pfam" id="PF13831">
    <property type="entry name" value="PHD_2"/>
    <property type="match status" value="1"/>
</dbReference>
<evidence type="ECO:0000259" key="8">
    <source>
        <dbReference type="PROSITE" id="PS50280"/>
    </source>
</evidence>
<feature type="domain" description="SET" evidence="8">
    <location>
        <begin position="690"/>
        <end position="806"/>
    </location>
</feature>
<keyword evidence="2 6" id="KW-0863">Zinc-finger</keyword>
<dbReference type="Pfam" id="PF13832">
    <property type="entry name" value="zf-HC5HC2H_2"/>
    <property type="match status" value="1"/>
</dbReference>
<evidence type="ECO:0000313" key="10">
    <source>
        <dbReference type="EMBL" id="KAK1374001.1"/>
    </source>
</evidence>
<evidence type="ECO:0000256" key="1">
    <source>
        <dbReference type="ARBA" id="ARBA00022723"/>
    </source>
</evidence>
<dbReference type="Gene3D" id="3.30.40.10">
    <property type="entry name" value="Zinc/RING finger domain, C3HC4 (zinc finger)"/>
    <property type="match status" value="3"/>
</dbReference>
<dbReference type="CDD" id="cd10518">
    <property type="entry name" value="SET_SETD1-like"/>
    <property type="match status" value="1"/>
</dbReference>
<dbReference type="SMART" id="SM00249">
    <property type="entry name" value="PHD"/>
    <property type="match status" value="3"/>
</dbReference>
<keyword evidence="1" id="KW-0479">Metal-binding</keyword>
<dbReference type="InterPro" id="IPR001965">
    <property type="entry name" value="Znf_PHD"/>
</dbReference>
<dbReference type="SUPFAM" id="SSF63748">
    <property type="entry name" value="Tudor/PWWP/MBT"/>
    <property type="match status" value="1"/>
</dbReference>
<protein>
    <submittedName>
        <fullName evidence="10">Histone-lysine N-methyltransferase ATX3</fullName>
    </submittedName>
</protein>
<dbReference type="Proteomes" id="UP001237642">
    <property type="component" value="Unassembled WGS sequence"/>
</dbReference>
<dbReference type="SUPFAM" id="SSF57903">
    <property type="entry name" value="FYVE/PHD zinc finger"/>
    <property type="match status" value="2"/>
</dbReference>